<proteinExistence type="predicted"/>
<keyword evidence="5" id="KW-1185">Reference proteome</keyword>
<dbReference type="RefSeq" id="WP_344441770.1">
    <property type="nucleotide sequence ID" value="NZ_BAAALF010000038.1"/>
</dbReference>
<reference evidence="5" key="1">
    <citation type="journal article" date="2019" name="Int. J. Syst. Evol. Microbiol.">
        <title>The Global Catalogue of Microorganisms (GCM) 10K type strain sequencing project: providing services to taxonomists for standard genome sequencing and annotation.</title>
        <authorList>
            <consortium name="The Broad Institute Genomics Platform"/>
            <consortium name="The Broad Institute Genome Sequencing Center for Infectious Disease"/>
            <person name="Wu L."/>
            <person name="Ma J."/>
        </authorList>
    </citation>
    <scope>NUCLEOTIDE SEQUENCE [LARGE SCALE GENOMIC DNA]</scope>
    <source>
        <strain evidence="5">JCM 13004</strain>
    </source>
</reference>
<gene>
    <name evidence="4" type="ORF">GCM10009665_27580</name>
</gene>
<evidence type="ECO:0000256" key="1">
    <source>
        <dbReference type="SAM" id="Coils"/>
    </source>
</evidence>
<dbReference type="EMBL" id="BAAALF010000038">
    <property type="protein sequence ID" value="GAA1235838.1"/>
    <property type="molecule type" value="Genomic_DNA"/>
</dbReference>
<feature type="domain" description="PucR C-terminal helix-turn-helix" evidence="3">
    <location>
        <begin position="495"/>
        <end position="541"/>
    </location>
</feature>
<dbReference type="Proteomes" id="UP001500037">
    <property type="component" value="Unassembled WGS sequence"/>
</dbReference>
<dbReference type="PANTHER" id="PTHR33744:SF1">
    <property type="entry name" value="DNA-BINDING TRANSCRIPTIONAL ACTIVATOR ADER"/>
    <property type="match status" value="1"/>
</dbReference>
<dbReference type="Pfam" id="PF13556">
    <property type="entry name" value="HTH_30"/>
    <property type="match status" value="2"/>
</dbReference>
<sequence>MPTLGFLTGQPELALHWAEPGAEPAHAARTVLGTWQPTGAVGAVGGEPGDSEDLRDLLVVLAAGTTDPAGWPARLVGTRVAALAVPDGLAEPVAVAVARAAAAHGLPLLTLAPTTPVARIERALRDLLRREAERAGHELDELLEQLRRQSGRPEGPARVVAWLARRLGADATLTTGAPSDRPGGSSPSGSPPGGWPPEAWAPPEAAQRLAPARSRIARLLRGSPDPTPAPDRAPEGVPEGAAESGELRLLPFGGHPARAVLAVRRAQRFSAADMRLLTHAETVLSQLLDARDAAVERARLLEVSASLRVAAFQLLMGGQTTLARRTAAPLAPGVLTTDTARVYLVDCGSTDRDLTGQACLAATAGQALVIRCPAHDSQLIVLAPLAPEVALDAFGWCPVGRQLSAVVAERLGHALGGSTTVELTRTADAYREAFNALSVARGLPERRALYRAQTQLAQLLGESARIWAAELLQPMLDLPREQREEVVETTRLALAFSHAQTGRMLDVHRNTVARRIERGVKVLGLDWGDLAARAALDLALQVQARPYTALPASPALPLAGVLGCPPARAWAASFLAPLAQDRRPLLRTLTAWIRAGANARDAPAALGLHHQTVLDHLRSAERLLQRELTAGRSGAHELAWALWITGETPPPPL</sequence>
<feature type="compositionally biased region" description="Low complexity" evidence="2">
    <location>
        <begin position="196"/>
        <end position="206"/>
    </location>
</feature>
<evidence type="ECO:0000313" key="4">
    <source>
        <dbReference type="EMBL" id="GAA1235838.1"/>
    </source>
</evidence>
<dbReference type="InterPro" id="IPR042070">
    <property type="entry name" value="PucR_C-HTH_sf"/>
</dbReference>
<comment type="caution">
    <text evidence="4">The sequence shown here is derived from an EMBL/GenBank/DDBJ whole genome shotgun (WGS) entry which is preliminary data.</text>
</comment>
<feature type="region of interest" description="Disordered" evidence="2">
    <location>
        <begin position="220"/>
        <end position="241"/>
    </location>
</feature>
<keyword evidence="1" id="KW-0175">Coiled coil</keyword>
<evidence type="ECO:0000256" key="2">
    <source>
        <dbReference type="SAM" id="MobiDB-lite"/>
    </source>
</evidence>
<organism evidence="4 5">
    <name type="scientific">Kitasatospora nipponensis</name>
    <dbReference type="NCBI Taxonomy" id="258049"/>
    <lineage>
        <taxon>Bacteria</taxon>
        <taxon>Bacillati</taxon>
        <taxon>Actinomycetota</taxon>
        <taxon>Actinomycetes</taxon>
        <taxon>Kitasatosporales</taxon>
        <taxon>Streptomycetaceae</taxon>
        <taxon>Kitasatospora</taxon>
    </lineage>
</organism>
<dbReference type="InterPro" id="IPR025736">
    <property type="entry name" value="PucR_C-HTH_dom"/>
</dbReference>
<evidence type="ECO:0000313" key="5">
    <source>
        <dbReference type="Proteomes" id="UP001500037"/>
    </source>
</evidence>
<dbReference type="PANTHER" id="PTHR33744">
    <property type="entry name" value="CARBOHYDRATE DIACID REGULATOR"/>
    <property type="match status" value="1"/>
</dbReference>
<evidence type="ECO:0000259" key="3">
    <source>
        <dbReference type="Pfam" id="PF13556"/>
    </source>
</evidence>
<feature type="compositionally biased region" description="Low complexity" evidence="2">
    <location>
        <begin position="176"/>
        <end position="188"/>
    </location>
</feature>
<dbReference type="InterPro" id="IPR051448">
    <property type="entry name" value="CdaR-like_regulators"/>
</dbReference>
<protein>
    <recommendedName>
        <fullName evidence="3">PucR C-terminal helix-turn-helix domain-containing protein</fullName>
    </recommendedName>
</protein>
<feature type="coiled-coil region" evidence="1">
    <location>
        <begin position="125"/>
        <end position="152"/>
    </location>
</feature>
<feature type="region of interest" description="Disordered" evidence="2">
    <location>
        <begin position="172"/>
        <end position="207"/>
    </location>
</feature>
<name>A0ABP4GT02_9ACTN</name>
<feature type="domain" description="PucR C-terminal helix-turn-helix" evidence="3">
    <location>
        <begin position="585"/>
        <end position="642"/>
    </location>
</feature>
<dbReference type="Gene3D" id="1.10.10.2840">
    <property type="entry name" value="PucR C-terminal helix-turn-helix domain"/>
    <property type="match status" value="2"/>
</dbReference>
<accession>A0ABP4GT02</accession>